<sequence>MWVNGPSMTPYLNEGYGETNVTKDMVLVKKANAAEGLQRGMVVVFPSLRNPSIPTIKRVIALPGDRVVPRNSASNDGSAGPIVPWNHVWVEGDAADPKKTFDSNAHGPVSMSLLSGRVSYVLWPRMRKLRWEDWAKDGGEGAKKRARVQEDAVRLEKPFDGREF</sequence>
<dbReference type="Pfam" id="PF10502">
    <property type="entry name" value="Peptidase_S26"/>
    <property type="match status" value="1"/>
</dbReference>
<dbReference type="PANTHER" id="PTHR46041">
    <property type="entry name" value="MITOCHONDRIAL INNER MEMBRANE PROTEASE SUBUNIT 2"/>
    <property type="match status" value="1"/>
</dbReference>
<evidence type="ECO:0000313" key="9">
    <source>
        <dbReference type="Proteomes" id="UP000223968"/>
    </source>
</evidence>
<proteinExistence type="predicted"/>
<reference evidence="8 9" key="1">
    <citation type="submission" date="2017-10" db="EMBL/GenBank/DDBJ databases">
        <title>Comparative genomics in systemic dimorphic fungi from Ajellomycetaceae.</title>
        <authorList>
            <person name="Munoz J.F."/>
            <person name="Mcewen J.G."/>
            <person name="Clay O.K."/>
            <person name="Cuomo C.A."/>
        </authorList>
    </citation>
    <scope>NUCLEOTIDE SEQUENCE [LARGE SCALE GENOMIC DNA]</scope>
    <source>
        <strain evidence="8 9">UAMH5409</strain>
    </source>
</reference>
<keyword evidence="5" id="KW-1133">Transmembrane helix</keyword>
<evidence type="ECO:0000313" key="8">
    <source>
        <dbReference type="EMBL" id="PGG95493.1"/>
    </source>
</evidence>
<evidence type="ECO:0000256" key="6">
    <source>
        <dbReference type="ARBA" id="ARBA00023136"/>
    </source>
</evidence>
<dbReference type="AlphaFoldDB" id="A0A2B7W7K0"/>
<dbReference type="PANTHER" id="PTHR46041:SF2">
    <property type="entry name" value="MITOCHONDRIAL INNER MEMBRANE PROTEASE SUBUNIT 2"/>
    <property type="match status" value="1"/>
</dbReference>
<feature type="domain" description="Peptidase S26" evidence="7">
    <location>
        <begin position="18"/>
        <end position="71"/>
    </location>
</feature>
<evidence type="ECO:0000256" key="1">
    <source>
        <dbReference type="ARBA" id="ARBA00004167"/>
    </source>
</evidence>
<gene>
    <name evidence="8" type="ORF">AJ79_10030</name>
</gene>
<dbReference type="GO" id="GO:0042720">
    <property type="term" value="C:mitochondrial inner membrane peptidase complex"/>
    <property type="evidence" value="ECO:0007669"/>
    <property type="project" value="InterPro"/>
</dbReference>
<keyword evidence="3" id="KW-0812">Transmembrane</keyword>
<evidence type="ECO:0000256" key="3">
    <source>
        <dbReference type="ARBA" id="ARBA00022692"/>
    </source>
</evidence>
<dbReference type="EMBL" id="PDNB01000340">
    <property type="protein sequence ID" value="PGG95493.1"/>
    <property type="molecule type" value="Genomic_DNA"/>
</dbReference>
<comment type="subcellular location">
    <subcellularLocation>
        <location evidence="1">Membrane</location>
        <topology evidence="1">Single-pass membrane protein</topology>
    </subcellularLocation>
</comment>
<comment type="caution">
    <text evidence="8">The sequence shown here is derived from an EMBL/GenBank/DDBJ whole genome shotgun (WGS) entry which is preliminary data.</text>
</comment>
<evidence type="ECO:0000259" key="7">
    <source>
        <dbReference type="Pfam" id="PF10502"/>
    </source>
</evidence>
<organism evidence="8 9">
    <name type="scientific">Helicocarpus griseus UAMH5409</name>
    <dbReference type="NCBI Taxonomy" id="1447875"/>
    <lineage>
        <taxon>Eukaryota</taxon>
        <taxon>Fungi</taxon>
        <taxon>Dikarya</taxon>
        <taxon>Ascomycota</taxon>
        <taxon>Pezizomycotina</taxon>
        <taxon>Eurotiomycetes</taxon>
        <taxon>Eurotiomycetidae</taxon>
        <taxon>Onygenales</taxon>
        <taxon>Ajellomycetaceae</taxon>
        <taxon>Helicocarpus</taxon>
    </lineage>
</organism>
<keyword evidence="4" id="KW-0378">Hydrolase</keyword>
<dbReference type="Gene3D" id="2.10.109.10">
    <property type="entry name" value="Umud Fragment, subunit A"/>
    <property type="match status" value="1"/>
</dbReference>
<keyword evidence="6" id="KW-0472">Membrane</keyword>
<name>A0A2B7W7K0_9EURO</name>
<dbReference type="GO" id="GO:0006465">
    <property type="term" value="P:signal peptide processing"/>
    <property type="evidence" value="ECO:0007669"/>
    <property type="project" value="InterPro"/>
</dbReference>
<dbReference type="InterPro" id="IPR036286">
    <property type="entry name" value="LexA/Signal_pep-like_sf"/>
</dbReference>
<dbReference type="InterPro" id="IPR037730">
    <property type="entry name" value="IMP2"/>
</dbReference>
<dbReference type="OrthoDB" id="9996127at2759"/>
<dbReference type="InterPro" id="IPR019533">
    <property type="entry name" value="Peptidase_S26"/>
</dbReference>
<dbReference type="GO" id="GO:0006627">
    <property type="term" value="P:protein processing involved in protein targeting to mitochondrion"/>
    <property type="evidence" value="ECO:0007669"/>
    <property type="project" value="InterPro"/>
</dbReference>
<dbReference type="Proteomes" id="UP000223968">
    <property type="component" value="Unassembled WGS sequence"/>
</dbReference>
<dbReference type="SUPFAM" id="SSF51306">
    <property type="entry name" value="LexA/Signal peptidase"/>
    <property type="match status" value="1"/>
</dbReference>
<dbReference type="CDD" id="cd06530">
    <property type="entry name" value="S26_SPase_I"/>
    <property type="match status" value="1"/>
</dbReference>
<keyword evidence="2" id="KW-0645">Protease</keyword>
<dbReference type="GO" id="GO:0004252">
    <property type="term" value="F:serine-type endopeptidase activity"/>
    <property type="evidence" value="ECO:0007669"/>
    <property type="project" value="InterPro"/>
</dbReference>
<protein>
    <recommendedName>
        <fullName evidence="7">Peptidase S26 domain-containing protein</fullName>
    </recommendedName>
</protein>
<accession>A0A2B7W7K0</accession>
<evidence type="ECO:0000256" key="4">
    <source>
        <dbReference type="ARBA" id="ARBA00022801"/>
    </source>
</evidence>
<dbReference type="STRING" id="1447875.A0A2B7W7K0"/>
<evidence type="ECO:0000256" key="5">
    <source>
        <dbReference type="ARBA" id="ARBA00022989"/>
    </source>
</evidence>
<keyword evidence="9" id="KW-1185">Reference proteome</keyword>
<evidence type="ECO:0000256" key="2">
    <source>
        <dbReference type="ARBA" id="ARBA00022670"/>
    </source>
</evidence>